<evidence type="ECO:0000313" key="2">
    <source>
        <dbReference type="EMBL" id="KSV60344.1"/>
    </source>
</evidence>
<dbReference type="AlphaFoldDB" id="A0A0V8QIG7"/>
<dbReference type="STRING" id="290052.ASU35_17095"/>
<accession>A0A0V8QIG7</accession>
<evidence type="ECO:0008006" key="4">
    <source>
        <dbReference type="Google" id="ProtNLM"/>
    </source>
</evidence>
<dbReference type="Proteomes" id="UP000054874">
    <property type="component" value="Unassembled WGS sequence"/>
</dbReference>
<feature type="region of interest" description="Disordered" evidence="1">
    <location>
        <begin position="192"/>
        <end position="212"/>
    </location>
</feature>
<reference evidence="2 3" key="1">
    <citation type="submission" date="2015-11" db="EMBL/GenBank/DDBJ databases">
        <title>Butyribacter intestini gen. nov., sp. nov., a butyric acid-producing bacterium of the family Lachnospiraceae isolated from the human faeces.</title>
        <authorList>
            <person name="Zou Y."/>
            <person name="Xue W."/>
            <person name="Luo G."/>
            <person name="Lv M."/>
        </authorList>
    </citation>
    <scope>NUCLEOTIDE SEQUENCE [LARGE SCALE GENOMIC DNA]</scope>
    <source>
        <strain evidence="2 3">ACET-33324</strain>
    </source>
</reference>
<evidence type="ECO:0000256" key="1">
    <source>
        <dbReference type="SAM" id="MobiDB-lite"/>
    </source>
</evidence>
<name>A0A0V8QIG7_9FIRM</name>
<proteinExistence type="predicted"/>
<comment type="caution">
    <text evidence="2">The sequence shown here is derived from an EMBL/GenBank/DDBJ whole genome shotgun (WGS) entry which is preliminary data.</text>
</comment>
<keyword evidence="3" id="KW-1185">Reference proteome</keyword>
<dbReference type="Gene3D" id="1.20.5.400">
    <property type="match status" value="1"/>
</dbReference>
<dbReference type="OrthoDB" id="9763513at2"/>
<protein>
    <recommendedName>
        <fullName evidence="4">Relaxase</fullName>
    </recommendedName>
</protein>
<feature type="compositionally biased region" description="Basic and acidic residues" evidence="1">
    <location>
        <begin position="199"/>
        <end position="212"/>
    </location>
</feature>
<evidence type="ECO:0000313" key="3">
    <source>
        <dbReference type="Proteomes" id="UP000054874"/>
    </source>
</evidence>
<sequence length="212" mass="24388">MAAVKRICDRRRAQTALTTDYSRKELIDTSQEKFKQSPGLNHWATIQNLKIAASSYAGADSIEDLEDKISSKSTLAKTARQSLIDTEHQLKELGEILKYAKDYQTNKLYNFRYKKSKDPDAYFRRHETELTLFDGAENMLKRFGINPKTLDLEQLQADYNALQAKKTELQKTYKAAEKEVADLNQKLANIKQYLGQEQTPERAESTKKEQSL</sequence>
<gene>
    <name evidence="2" type="ORF">ASU35_17095</name>
</gene>
<dbReference type="EMBL" id="LNAM01000023">
    <property type="protein sequence ID" value="KSV60344.1"/>
    <property type="molecule type" value="Genomic_DNA"/>
</dbReference>
<organism evidence="2 3">
    <name type="scientific">Acetivibrio ethanolgignens</name>
    <dbReference type="NCBI Taxonomy" id="290052"/>
    <lineage>
        <taxon>Bacteria</taxon>
        <taxon>Bacillati</taxon>
        <taxon>Bacillota</taxon>
        <taxon>Clostridia</taxon>
        <taxon>Eubacteriales</taxon>
        <taxon>Oscillospiraceae</taxon>
        <taxon>Acetivibrio</taxon>
    </lineage>
</organism>